<evidence type="ECO:0000313" key="6">
    <source>
        <dbReference type="EMBL" id="KQK30343.1"/>
    </source>
</evidence>
<dbReference type="Pfam" id="PF00005">
    <property type="entry name" value="ABC_tran"/>
    <property type="match status" value="1"/>
</dbReference>
<dbReference type="AlphaFoldDB" id="A0A0Q3I5T5"/>
<dbReference type="PROSITE" id="PS50893">
    <property type="entry name" value="ABC_TRANSPORTER_2"/>
    <property type="match status" value="1"/>
</dbReference>
<dbReference type="InterPro" id="IPR003439">
    <property type="entry name" value="ABC_transporter-like_ATP-bd"/>
</dbReference>
<protein>
    <submittedName>
        <fullName evidence="7">Iron complex transport system ATP-binding protein</fullName>
    </submittedName>
</protein>
<keyword evidence="3" id="KW-0547">Nucleotide-binding</keyword>
<dbReference type="Gene3D" id="3.40.50.300">
    <property type="entry name" value="P-loop containing nucleotide triphosphate hydrolases"/>
    <property type="match status" value="1"/>
</dbReference>
<dbReference type="EMBL" id="FUYX01000012">
    <property type="protein sequence ID" value="SKC06309.1"/>
    <property type="molecule type" value="Genomic_DNA"/>
</dbReference>
<dbReference type="PANTHER" id="PTHR42794">
    <property type="entry name" value="HEMIN IMPORT ATP-BINDING PROTEIN HMUV"/>
    <property type="match status" value="1"/>
</dbReference>
<evidence type="ECO:0000313" key="7">
    <source>
        <dbReference type="EMBL" id="SKC06309.1"/>
    </source>
</evidence>
<keyword evidence="4 7" id="KW-0067">ATP-binding</keyword>
<dbReference type="GO" id="GO:0005524">
    <property type="term" value="F:ATP binding"/>
    <property type="evidence" value="ECO:0007669"/>
    <property type="project" value="UniProtKB-KW"/>
</dbReference>
<name>A0A0Q3I5T5_9HYPH</name>
<dbReference type="PANTHER" id="PTHR42794:SF2">
    <property type="entry name" value="ABC TRANSPORTER ATP-BINDING PROTEIN"/>
    <property type="match status" value="1"/>
</dbReference>
<dbReference type="Proteomes" id="UP000190130">
    <property type="component" value="Unassembled WGS sequence"/>
</dbReference>
<dbReference type="InterPro" id="IPR003593">
    <property type="entry name" value="AAA+_ATPase"/>
</dbReference>
<dbReference type="RefSeq" id="WP_055728366.1">
    <property type="nucleotide sequence ID" value="NZ_FUYX01000012.1"/>
</dbReference>
<evidence type="ECO:0000313" key="9">
    <source>
        <dbReference type="Proteomes" id="UP000190130"/>
    </source>
</evidence>
<accession>A0A0Q3I5T5</accession>
<keyword evidence="8" id="KW-1185">Reference proteome</keyword>
<dbReference type="GO" id="GO:0016887">
    <property type="term" value="F:ATP hydrolysis activity"/>
    <property type="evidence" value="ECO:0007669"/>
    <property type="project" value="InterPro"/>
</dbReference>
<dbReference type="EMBL" id="LMAR01000037">
    <property type="protein sequence ID" value="KQK30343.1"/>
    <property type="molecule type" value="Genomic_DNA"/>
</dbReference>
<proteinExistence type="inferred from homology"/>
<organism evidence="6 8">
    <name type="scientific">Bosea thiooxidans</name>
    <dbReference type="NCBI Taxonomy" id="53254"/>
    <lineage>
        <taxon>Bacteria</taxon>
        <taxon>Pseudomonadati</taxon>
        <taxon>Pseudomonadota</taxon>
        <taxon>Alphaproteobacteria</taxon>
        <taxon>Hyphomicrobiales</taxon>
        <taxon>Boseaceae</taxon>
        <taxon>Bosea</taxon>
    </lineage>
</organism>
<evidence type="ECO:0000256" key="3">
    <source>
        <dbReference type="ARBA" id="ARBA00022741"/>
    </source>
</evidence>
<dbReference type="STRING" id="53254.SAMN05660750_03966"/>
<dbReference type="InterPro" id="IPR027417">
    <property type="entry name" value="P-loop_NTPase"/>
</dbReference>
<reference evidence="6 8" key="1">
    <citation type="submission" date="2015-10" db="EMBL/GenBank/DDBJ databases">
        <title>Draft genome of Bosea thiooxidans.</title>
        <authorList>
            <person name="Wang X."/>
        </authorList>
    </citation>
    <scope>NUCLEOTIDE SEQUENCE [LARGE SCALE GENOMIC DNA]</scope>
    <source>
        <strain evidence="6 8">CGMCC 9174</strain>
    </source>
</reference>
<evidence type="ECO:0000259" key="5">
    <source>
        <dbReference type="PROSITE" id="PS50893"/>
    </source>
</evidence>
<evidence type="ECO:0000256" key="1">
    <source>
        <dbReference type="ARBA" id="ARBA00005417"/>
    </source>
</evidence>
<dbReference type="CDD" id="cd03214">
    <property type="entry name" value="ABC_Iron-Siderophores_B12_Hemin"/>
    <property type="match status" value="1"/>
</dbReference>
<evidence type="ECO:0000256" key="4">
    <source>
        <dbReference type="ARBA" id="ARBA00022840"/>
    </source>
</evidence>
<comment type="similarity">
    <text evidence="1">Belongs to the ABC transporter superfamily.</text>
</comment>
<dbReference type="OrthoDB" id="9810077at2"/>
<keyword evidence="2" id="KW-0813">Transport</keyword>
<dbReference type="SMART" id="SM00382">
    <property type="entry name" value="AAA"/>
    <property type="match status" value="1"/>
</dbReference>
<feature type="domain" description="ABC transporter" evidence="5">
    <location>
        <begin position="3"/>
        <end position="241"/>
    </location>
</feature>
<reference evidence="7 9" key="2">
    <citation type="submission" date="2017-02" db="EMBL/GenBank/DDBJ databases">
        <authorList>
            <person name="Peterson S.W."/>
        </authorList>
    </citation>
    <scope>NUCLEOTIDE SEQUENCE [LARGE SCALE GENOMIC DNA]</scope>
    <source>
        <strain evidence="7 9">DSM 9653</strain>
    </source>
</reference>
<evidence type="ECO:0000256" key="2">
    <source>
        <dbReference type="ARBA" id="ARBA00022448"/>
    </source>
</evidence>
<dbReference type="Proteomes" id="UP000051562">
    <property type="component" value="Unassembled WGS sequence"/>
</dbReference>
<evidence type="ECO:0000313" key="8">
    <source>
        <dbReference type="Proteomes" id="UP000051562"/>
    </source>
</evidence>
<dbReference type="InterPro" id="IPR017871">
    <property type="entry name" value="ABC_transporter-like_CS"/>
</dbReference>
<dbReference type="FunFam" id="3.40.50.300:FF:000134">
    <property type="entry name" value="Iron-enterobactin ABC transporter ATP-binding protein"/>
    <property type="match status" value="1"/>
</dbReference>
<sequence length="261" mass="27719">MALAIRDLDFRYGSTPILCGLGTGELPRGELAALVGPNGSGKSTLFRCAAGLLRPRAGSVSLDGRDLAGLSQRERARRVFYLSQDTEARVALSVFDIILLARKSLHRGFALAASAADTHAVEAVIAELGLGPFASRDIATLSGGQRQLAAIGQALVREPDVLLLDEPTSALDVRRQLDVMATIREATRRRGIVTVTAIHDLSLAARFADRVLVMNAGQIAQAGSPEKVLAHPAVSQTYAVGVHLERSARGTLLVEPYIQVP</sequence>
<dbReference type="SUPFAM" id="SSF52540">
    <property type="entry name" value="P-loop containing nucleoside triphosphate hydrolases"/>
    <property type="match status" value="1"/>
</dbReference>
<dbReference type="PROSITE" id="PS00211">
    <property type="entry name" value="ABC_TRANSPORTER_1"/>
    <property type="match status" value="1"/>
</dbReference>
<gene>
    <name evidence="6" type="ORF">ARD30_13940</name>
    <name evidence="7" type="ORF">SAMN05660750_03966</name>
</gene>